<gene>
    <name evidence="2" type="ORF">CLV63_13523</name>
</gene>
<accession>A0A2P8CMQ3</accession>
<comment type="caution">
    <text evidence="2">The sequence shown here is derived from an EMBL/GenBank/DDBJ whole genome shotgun (WGS) entry which is preliminary data.</text>
</comment>
<evidence type="ECO:0000313" key="3">
    <source>
        <dbReference type="Proteomes" id="UP000240542"/>
    </source>
</evidence>
<dbReference type="RefSeq" id="WP_211301556.1">
    <property type="nucleotide sequence ID" value="NZ_PYGA01000035.1"/>
</dbReference>
<feature type="region of interest" description="Disordered" evidence="1">
    <location>
        <begin position="1"/>
        <end position="27"/>
    </location>
</feature>
<evidence type="ECO:0000313" key="2">
    <source>
        <dbReference type="EMBL" id="PSK86254.1"/>
    </source>
</evidence>
<dbReference type="EMBL" id="PYGA01000035">
    <property type="protein sequence ID" value="PSK86254.1"/>
    <property type="molecule type" value="Genomic_DNA"/>
</dbReference>
<keyword evidence="3" id="KW-1185">Reference proteome</keyword>
<reference evidence="2 3" key="1">
    <citation type="submission" date="2018-03" db="EMBL/GenBank/DDBJ databases">
        <title>Genomic Encyclopedia of Archaeal and Bacterial Type Strains, Phase II (KMG-II): from individual species to whole genera.</title>
        <authorList>
            <person name="Goeker M."/>
        </authorList>
    </citation>
    <scope>NUCLEOTIDE SEQUENCE [LARGE SCALE GENOMIC DNA]</scope>
    <source>
        <strain evidence="2 3">DSM 45312</strain>
    </source>
</reference>
<evidence type="ECO:0000256" key="1">
    <source>
        <dbReference type="SAM" id="MobiDB-lite"/>
    </source>
</evidence>
<organism evidence="2 3">
    <name type="scientific">Murinocardiopsis flavida</name>
    <dbReference type="NCBI Taxonomy" id="645275"/>
    <lineage>
        <taxon>Bacteria</taxon>
        <taxon>Bacillati</taxon>
        <taxon>Actinomycetota</taxon>
        <taxon>Actinomycetes</taxon>
        <taxon>Streptosporangiales</taxon>
        <taxon>Nocardiopsidaceae</taxon>
        <taxon>Murinocardiopsis</taxon>
    </lineage>
</organism>
<sequence length="109" mass="12408">MSPRRNDPRRKRARDQRAPSGDDASDALILRITGGERRETGPDGVWAIRRISGAAATKAYRCPGCHQEIPPGMPHVVAWRPGGDGDDRRHWHTSCWERRTHRGVRLPRR</sequence>
<protein>
    <recommendedName>
        <fullName evidence="4">ATP/GTP-binding protein</fullName>
    </recommendedName>
</protein>
<evidence type="ECO:0008006" key="4">
    <source>
        <dbReference type="Google" id="ProtNLM"/>
    </source>
</evidence>
<dbReference type="AlphaFoldDB" id="A0A2P8CMQ3"/>
<proteinExistence type="predicted"/>
<dbReference type="Proteomes" id="UP000240542">
    <property type="component" value="Unassembled WGS sequence"/>
</dbReference>
<name>A0A2P8CMQ3_9ACTN</name>